<dbReference type="EMBL" id="CP110257">
    <property type="protein sequence ID" value="UZD54729.1"/>
    <property type="molecule type" value="Genomic_DNA"/>
</dbReference>
<organism evidence="1 2">
    <name type="scientific">Caldimonas aquatica</name>
    <dbReference type="NCBI Taxonomy" id="376175"/>
    <lineage>
        <taxon>Bacteria</taxon>
        <taxon>Pseudomonadati</taxon>
        <taxon>Pseudomonadota</taxon>
        <taxon>Betaproteobacteria</taxon>
        <taxon>Burkholderiales</taxon>
        <taxon>Sphaerotilaceae</taxon>
        <taxon>Caldimonas</taxon>
    </lineage>
</organism>
<evidence type="ECO:0000313" key="1">
    <source>
        <dbReference type="EMBL" id="UZD54729.1"/>
    </source>
</evidence>
<protein>
    <submittedName>
        <fullName evidence="1">Type I-F CRISPR-associated endoribonuclease Cas6/Csy4</fullName>
    </submittedName>
</protein>
<dbReference type="CDD" id="cd09739">
    <property type="entry name" value="Cas6_I-F"/>
    <property type="match status" value="1"/>
</dbReference>
<dbReference type="Proteomes" id="UP001163266">
    <property type="component" value="Chromosome"/>
</dbReference>
<gene>
    <name evidence="1" type="primary">cas6f</name>
    <name evidence="1" type="ORF">OMP39_13870</name>
</gene>
<accession>A0ABY6MRU9</accession>
<keyword evidence="2" id="KW-1185">Reference proteome</keyword>
<sequence length="188" mass="21233">MTTHYIDLSLAPDPEVSLPQLLGALYDRLHLALVHHRTESVGVSFPRYSLDPRSLGPLLRLHGQPLVLEKLMSGDWLKGTRDYVRVSDVAPAPADALHRTVQRRQFKTSAERLRRRRMRRKGESAEQAAKAIPISVERRPDLPYVWLRSRSTGQPYCLFIALGPLRPDPVPGAFNSYGLSSSSTIPWF</sequence>
<dbReference type="NCBIfam" id="TIGR02563">
    <property type="entry name" value="cas_Csy4"/>
    <property type="match status" value="1"/>
</dbReference>
<reference evidence="1" key="1">
    <citation type="submission" date="2022-10" db="EMBL/GenBank/DDBJ databases">
        <title>Complete genome sequence of Schlegelella aquatica LMG 23380.</title>
        <authorList>
            <person name="Musilova J."/>
            <person name="Kourilova X."/>
            <person name="Bezdicek M."/>
            <person name="Hermankova K."/>
            <person name="Obruca S."/>
            <person name="Sedlar K."/>
        </authorList>
    </citation>
    <scope>NUCLEOTIDE SEQUENCE</scope>
    <source>
        <strain evidence="1">LMG 23380</strain>
    </source>
</reference>
<name>A0ABY6MRU9_9BURK</name>
<proteinExistence type="predicted"/>
<evidence type="ECO:0000313" key="2">
    <source>
        <dbReference type="Proteomes" id="UP001163266"/>
    </source>
</evidence>
<dbReference type="Gene3D" id="3.30.70.2540">
    <property type="entry name" value="CRISPR-associated endoribonuclease Cas6/Csy4"/>
    <property type="match status" value="1"/>
</dbReference>
<dbReference type="Pfam" id="PF09618">
    <property type="entry name" value="Cas_Csy4"/>
    <property type="match status" value="1"/>
</dbReference>
<dbReference type="InterPro" id="IPR042564">
    <property type="entry name" value="CRISPR-Cas6/Csy4_sf"/>
</dbReference>
<dbReference type="RefSeq" id="WP_264892353.1">
    <property type="nucleotide sequence ID" value="NZ_CP110257.1"/>
</dbReference>
<dbReference type="InterPro" id="IPR013396">
    <property type="entry name" value="CRISPR-assoc_prot_Csy4"/>
</dbReference>